<evidence type="ECO:0000313" key="3">
    <source>
        <dbReference type="Proteomes" id="UP001597519"/>
    </source>
</evidence>
<dbReference type="EMBL" id="JBHUOQ010000001">
    <property type="protein sequence ID" value="MFD2830376.1"/>
    <property type="molecule type" value="Genomic_DNA"/>
</dbReference>
<evidence type="ECO:0000313" key="2">
    <source>
        <dbReference type="EMBL" id="MFD2830376.1"/>
    </source>
</evidence>
<accession>A0ABW5WUB1</accession>
<dbReference type="Gene3D" id="1.10.10.800">
    <property type="match status" value="1"/>
</dbReference>
<evidence type="ECO:0000259" key="1">
    <source>
        <dbReference type="Pfam" id="PF01738"/>
    </source>
</evidence>
<dbReference type="GO" id="GO:0016787">
    <property type="term" value="F:hydrolase activity"/>
    <property type="evidence" value="ECO:0007669"/>
    <property type="project" value="UniProtKB-KW"/>
</dbReference>
<dbReference type="Proteomes" id="UP001597519">
    <property type="component" value="Unassembled WGS sequence"/>
</dbReference>
<gene>
    <name evidence="2" type="ORF">ACFSX4_07810</name>
</gene>
<dbReference type="InterPro" id="IPR002925">
    <property type="entry name" value="Dienelactn_hydro"/>
</dbReference>
<organism evidence="2 3">
    <name type="scientific">Corticicoccus populi</name>
    <dbReference type="NCBI Taxonomy" id="1812821"/>
    <lineage>
        <taxon>Bacteria</taxon>
        <taxon>Bacillati</taxon>
        <taxon>Bacillota</taxon>
        <taxon>Bacilli</taxon>
        <taxon>Bacillales</taxon>
        <taxon>Staphylococcaceae</taxon>
        <taxon>Corticicoccus</taxon>
    </lineage>
</organism>
<dbReference type="Gene3D" id="3.40.50.1820">
    <property type="entry name" value="alpha/beta hydrolase"/>
    <property type="match status" value="1"/>
</dbReference>
<keyword evidence="3" id="KW-1185">Reference proteome</keyword>
<dbReference type="InterPro" id="IPR029058">
    <property type="entry name" value="AB_hydrolase_fold"/>
</dbReference>
<dbReference type="InterPro" id="IPR051411">
    <property type="entry name" value="Polyketide_trans_af380"/>
</dbReference>
<dbReference type="Pfam" id="PF01738">
    <property type="entry name" value="DLH"/>
    <property type="match status" value="1"/>
</dbReference>
<comment type="caution">
    <text evidence="2">The sequence shown here is derived from an EMBL/GenBank/DDBJ whole genome shotgun (WGS) entry which is preliminary data.</text>
</comment>
<dbReference type="SUPFAM" id="SSF53474">
    <property type="entry name" value="alpha/beta-Hydrolases"/>
    <property type="match status" value="1"/>
</dbReference>
<dbReference type="PANTHER" id="PTHR47751">
    <property type="entry name" value="SUPERFAMILY HYDROLASE, PUTATIVE (AFU_ORTHOLOGUE AFUA_2G16580)-RELATED"/>
    <property type="match status" value="1"/>
</dbReference>
<protein>
    <submittedName>
        <fullName evidence="2">Alpha/beta hydrolase</fullName>
    </submittedName>
</protein>
<reference evidence="3" key="1">
    <citation type="journal article" date="2019" name="Int. J. Syst. Evol. Microbiol.">
        <title>The Global Catalogue of Microorganisms (GCM) 10K type strain sequencing project: providing services to taxonomists for standard genome sequencing and annotation.</title>
        <authorList>
            <consortium name="The Broad Institute Genomics Platform"/>
            <consortium name="The Broad Institute Genome Sequencing Center for Infectious Disease"/>
            <person name="Wu L."/>
            <person name="Ma J."/>
        </authorList>
    </citation>
    <scope>NUCLEOTIDE SEQUENCE [LARGE SCALE GENOMIC DNA]</scope>
    <source>
        <strain evidence="3">KCTC 33575</strain>
    </source>
</reference>
<keyword evidence="2" id="KW-0378">Hydrolase</keyword>
<dbReference type="PANTHER" id="PTHR47751:SF1">
    <property type="entry name" value="SUPERFAMILY HYDROLASE, PUTATIVE (AFU_ORTHOLOGUE AFUA_2G16580)-RELATED"/>
    <property type="match status" value="1"/>
</dbReference>
<proteinExistence type="predicted"/>
<name>A0ABW5WUB1_9STAP</name>
<feature type="domain" description="Dienelactone hydrolase" evidence="1">
    <location>
        <begin position="20"/>
        <end position="133"/>
    </location>
</feature>
<sequence length="309" mass="34096">MGIIEERVVFKSHNVDVVGVLRKPDNKDGEKLPAIVSVHPVSGSKEQTAGLYAEKLAQEGFVTLAYDSSHQGESLADPEYVENPFYRVEDVRSAVDYLTTLDIVDNDRIGAIGICAGGGYATSATMSDRRIKALGTVVGVNFGRFSRESDVTPDAAIRDLEKIAELRTNEANGAKPFVTQYIPNSPEELKESGIEELDVKEAVDYYRTDRGISENSPNKWRYSGSAGLYTFDAFFPAEDLLTQPLQIVAGDVPGAFGSYRDAFDLFNRARSSEKDLHIVKGATHYDLYDQPEPVDEALSKLVPFYNKHL</sequence>
<dbReference type="RefSeq" id="WP_377773248.1">
    <property type="nucleotide sequence ID" value="NZ_JBHUOQ010000001.1"/>
</dbReference>